<evidence type="ECO:0000313" key="1">
    <source>
        <dbReference type="EMBL" id="QIG72806.1"/>
    </source>
</evidence>
<sequence>MTNPDTPVTSSFSGRRLYDITDDQLKIVKAFRQVLSKELKFCSMIDCAYALKESNWDVDKARVLMIELSRYRVVL</sequence>
<proteinExistence type="predicted"/>
<organism evidence="1 2">
    <name type="scientific">Rhizobium phage RHph_Y65</name>
    <dbReference type="NCBI Taxonomy" id="2509785"/>
    <lineage>
        <taxon>Viruses</taxon>
        <taxon>Duplodnaviria</taxon>
        <taxon>Heunggongvirae</taxon>
        <taxon>Uroviricota</taxon>
        <taxon>Caudoviricetes</taxon>
        <taxon>Kleczkowskaviridae</taxon>
        <taxon>Cuauhnahuacvirus</taxon>
        <taxon>Cuauhnahuacvirus Y65</taxon>
    </lineage>
</organism>
<evidence type="ECO:0000313" key="2">
    <source>
        <dbReference type="Proteomes" id="UP000655883"/>
    </source>
</evidence>
<dbReference type="EMBL" id="MN988525">
    <property type="protein sequence ID" value="QIG72806.1"/>
    <property type="molecule type" value="Genomic_DNA"/>
</dbReference>
<gene>
    <name evidence="1" type="ORF">EVB97_248</name>
</gene>
<dbReference type="Proteomes" id="UP000655883">
    <property type="component" value="Segment"/>
</dbReference>
<keyword evidence="2" id="KW-1185">Reference proteome</keyword>
<protein>
    <submittedName>
        <fullName evidence="1">Uncharacterized protein</fullName>
    </submittedName>
</protein>
<reference evidence="1 2" key="1">
    <citation type="submission" date="2020-01" db="EMBL/GenBank/DDBJ databases">
        <title>Patterns of diversity and host range of bacteriophage communities associated with bean-nodulatin bacteria.</title>
        <authorList>
            <person name="Vann Cauwenberghe J."/>
            <person name="Santamaria R.I."/>
            <person name="Bustos P."/>
            <person name="Juarez S."/>
            <person name="Gonzalez V."/>
        </authorList>
    </citation>
    <scope>NUCLEOTIDE SEQUENCE [LARGE SCALE GENOMIC DNA]</scope>
    <source>
        <strain evidence="2">RHph</strain>
    </source>
</reference>
<accession>A0A7S5R805</accession>
<name>A0A7S5R805_9CAUD</name>